<comment type="caution">
    <text evidence="7">The sequence shown here is derived from an EMBL/GenBank/DDBJ whole genome shotgun (WGS) entry which is preliminary data.</text>
</comment>
<dbReference type="EMBL" id="JWHL01000011">
    <property type="protein sequence ID" value="MBR1369313.1"/>
    <property type="molecule type" value="Genomic_DNA"/>
</dbReference>
<accession>A0A8J8B5P9</accession>
<evidence type="ECO:0000256" key="3">
    <source>
        <dbReference type="ARBA" id="ARBA00023274"/>
    </source>
</evidence>
<sequence length="155" mass="17230">MARTGYSMKVEGDNVVRAKANELHCSPKHAIEIASFIRNKNVDAAIAYLQDVVAKKKAIPFRRFKRNVAHQKSLSGVVCQGRFPVKASQEYIRLLNSLKKNAEYAGLAPDNLEIVHSAAKRGRAMKAIFPRAMGRATPKARESVTIEVIAREVEE</sequence>
<organism evidence="7 8">
    <name type="scientific">Methanocalculus chunghsingensis</name>
    <dbReference type="NCBI Taxonomy" id="156457"/>
    <lineage>
        <taxon>Archaea</taxon>
        <taxon>Methanobacteriati</taxon>
        <taxon>Methanobacteriota</taxon>
        <taxon>Stenosarchaea group</taxon>
        <taxon>Methanomicrobia</taxon>
        <taxon>Methanomicrobiales</taxon>
        <taxon>Methanocalculaceae</taxon>
        <taxon>Methanocalculus</taxon>
    </lineage>
</organism>
<evidence type="ECO:0000256" key="5">
    <source>
        <dbReference type="RuleBase" id="RU004005"/>
    </source>
</evidence>
<keyword evidence="3 4" id="KW-0687">Ribonucleoprotein</keyword>
<dbReference type="Pfam" id="PF00237">
    <property type="entry name" value="Ribosomal_L22"/>
    <property type="match status" value="1"/>
</dbReference>
<dbReference type="OrthoDB" id="314984at2157"/>
<dbReference type="RefSeq" id="WP_211531013.1">
    <property type="nucleotide sequence ID" value="NZ_JWHL01000011.1"/>
</dbReference>
<dbReference type="HAMAP" id="MF_01331_A">
    <property type="entry name" value="Ribosomal_uL22_A"/>
    <property type="match status" value="1"/>
</dbReference>
<dbReference type="Proteomes" id="UP000730161">
    <property type="component" value="Unassembled WGS sequence"/>
</dbReference>
<dbReference type="InterPro" id="IPR057265">
    <property type="entry name" value="Ribosomal_uL22_arc-type"/>
</dbReference>
<dbReference type="GO" id="GO:0019843">
    <property type="term" value="F:rRNA binding"/>
    <property type="evidence" value="ECO:0007669"/>
    <property type="project" value="UniProtKB-UniRule"/>
</dbReference>
<dbReference type="GO" id="GO:0003735">
    <property type="term" value="F:structural constituent of ribosome"/>
    <property type="evidence" value="ECO:0007669"/>
    <property type="project" value="UniProtKB-UniRule"/>
</dbReference>
<evidence type="ECO:0000256" key="4">
    <source>
        <dbReference type="HAMAP-Rule" id="MF_01331"/>
    </source>
</evidence>
<evidence type="ECO:0000256" key="2">
    <source>
        <dbReference type="ARBA" id="ARBA00022980"/>
    </source>
</evidence>
<keyword evidence="2 4" id="KW-0689">Ribosomal protein</keyword>
<keyword evidence="4 6" id="KW-0699">rRNA-binding</keyword>
<dbReference type="GO" id="GO:0002181">
    <property type="term" value="P:cytoplasmic translation"/>
    <property type="evidence" value="ECO:0007669"/>
    <property type="project" value="TreeGrafter"/>
</dbReference>
<comment type="subunit">
    <text evidence="4 6">Part of the 50S ribosomal subunit.</text>
</comment>
<evidence type="ECO:0000256" key="1">
    <source>
        <dbReference type="ARBA" id="ARBA00009451"/>
    </source>
</evidence>
<dbReference type="InterPro" id="IPR001063">
    <property type="entry name" value="Ribosomal_uL22"/>
</dbReference>
<dbReference type="PANTHER" id="PTHR11593">
    <property type="entry name" value="60S RIBOSOMAL PROTEIN L17"/>
    <property type="match status" value="1"/>
</dbReference>
<evidence type="ECO:0000256" key="6">
    <source>
        <dbReference type="RuleBase" id="RU004007"/>
    </source>
</evidence>
<keyword evidence="8" id="KW-1185">Reference proteome</keyword>
<proteinExistence type="inferred from homology"/>
<evidence type="ECO:0000313" key="8">
    <source>
        <dbReference type="Proteomes" id="UP000730161"/>
    </source>
</evidence>
<gene>
    <name evidence="4" type="primary">rpl22</name>
    <name evidence="7" type="ORF">RJ53_07335</name>
</gene>
<comment type="similarity">
    <text evidence="1 4 5">Belongs to the universal ribosomal protein uL22 family.</text>
</comment>
<dbReference type="SUPFAM" id="SSF54843">
    <property type="entry name" value="Ribosomal protein L22"/>
    <property type="match status" value="1"/>
</dbReference>
<dbReference type="InterPro" id="IPR005721">
    <property type="entry name" value="Ribosomal_uL22_euk/arc"/>
</dbReference>
<dbReference type="CDD" id="cd00336">
    <property type="entry name" value="Ribosomal_L22"/>
    <property type="match status" value="1"/>
</dbReference>
<dbReference type="Gene3D" id="3.90.470.10">
    <property type="entry name" value="Ribosomal protein L22/L17"/>
    <property type="match status" value="1"/>
</dbReference>
<keyword evidence="4 6" id="KW-0694">RNA-binding</keyword>
<comment type="function">
    <text evidence="4 6">This protein binds specifically to 23S rRNA. It makes multiple contacts with different domains of the 23S rRNA in the assembled 50S subunit and ribosome.</text>
</comment>
<dbReference type="NCBIfam" id="TIGR01038">
    <property type="entry name" value="uL22_arch_euk"/>
    <property type="match status" value="1"/>
</dbReference>
<dbReference type="AlphaFoldDB" id="A0A8J8B5P9"/>
<comment type="function">
    <text evidence="4">The globular domain of the protein is located near the polypeptide exit tunnel on the outside of the subunit, while an extended beta-hairpin is found that lines the wall of the exit tunnel in the center of the 70S ribosome.</text>
</comment>
<dbReference type="GO" id="GO:0022625">
    <property type="term" value="C:cytosolic large ribosomal subunit"/>
    <property type="evidence" value="ECO:0007669"/>
    <property type="project" value="UniProtKB-UniRule"/>
</dbReference>
<name>A0A8J8B5P9_9EURY</name>
<dbReference type="InterPro" id="IPR036394">
    <property type="entry name" value="Ribosomal_uL22_sf"/>
</dbReference>
<dbReference type="NCBIfam" id="NF003260">
    <property type="entry name" value="PRK04223.1"/>
    <property type="match status" value="1"/>
</dbReference>
<protein>
    <recommendedName>
        <fullName evidence="4">Large ribosomal subunit protein uL22</fullName>
    </recommendedName>
</protein>
<reference evidence="7" key="1">
    <citation type="submission" date="2014-12" db="EMBL/GenBank/DDBJ databases">
        <authorList>
            <person name="Huang H.-H."/>
            <person name="Chen S.-C."/>
            <person name="Lai M.-C."/>
        </authorList>
    </citation>
    <scope>NUCLEOTIDE SEQUENCE</scope>
    <source>
        <strain evidence="7">K1F9705b</strain>
    </source>
</reference>
<dbReference type="PANTHER" id="PTHR11593:SF10">
    <property type="entry name" value="60S RIBOSOMAL PROTEIN L17"/>
    <property type="match status" value="1"/>
</dbReference>
<evidence type="ECO:0000313" key="7">
    <source>
        <dbReference type="EMBL" id="MBR1369313.1"/>
    </source>
</evidence>